<dbReference type="Proteomes" id="UP000612746">
    <property type="component" value="Unassembled WGS sequence"/>
</dbReference>
<reference evidence="1" key="1">
    <citation type="submission" date="2020-12" db="EMBL/GenBank/DDBJ databases">
        <title>Metabolic potential, ecology and presence of endohyphal bacteria is reflected in genomic diversity of Mucoromycotina.</title>
        <authorList>
            <person name="Muszewska A."/>
            <person name="Okrasinska A."/>
            <person name="Steczkiewicz K."/>
            <person name="Drgas O."/>
            <person name="Orlowska M."/>
            <person name="Perlinska-Lenart U."/>
            <person name="Aleksandrzak-Piekarczyk T."/>
            <person name="Szatraj K."/>
            <person name="Zielenkiewicz U."/>
            <person name="Pilsyk S."/>
            <person name="Malc E."/>
            <person name="Mieczkowski P."/>
            <person name="Kruszewska J.S."/>
            <person name="Biernat P."/>
            <person name="Pawlowska J."/>
        </authorList>
    </citation>
    <scope>NUCLEOTIDE SEQUENCE</scope>
    <source>
        <strain evidence="1">WA0000051536</strain>
    </source>
</reference>
<proteinExistence type="predicted"/>
<dbReference type="PANTHER" id="PTHR16537:SF1">
    <property type="entry name" value="PROTEIN ZNRD2"/>
    <property type="match status" value="1"/>
</dbReference>
<dbReference type="Pfam" id="PF06677">
    <property type="entry name" value="Auto_anti-p27"/>
    <property type="match status" value="2"/>
</dbReference>
<dbReference type="InterPro" id="IPR009563">
    <property type="entry name" value="SSSCA1"/>
</dbReference>
<dbReference type="PANTHER" id="PTHR16537">
    <property type="entry name" value="SJOEGREN SYNDROME/SCLERODERMA AUTOANTIGEN 1"/>
    <property type="match status" value="1"/>
</dbReference>
<organism evidence="1 2">
    <name type="scientific">Umbelopsis vinacea</name>
    <dbReference type="NCBI Taxonomy" id="44442"/>
    <lineage>
        <taxon>Eukaryota</taxon>
        <taxon>Fungi</taxon>
        <taxon>Fungi incertae sedis</taxon>
        <taxon>Mucoromycota</taxon>
        <taxon>Mucoromycotina</taxon>
        <taxon>Umbelopsidomycetes</taxon>
        <taxon>Umbelopsidales</taxon>
        <taxon>Umbelopsidaceae</taxon>
        <taxon>Umbelopsis</taxon>
    </lineage>
</organism>
<name>A0A8H7PQP0_9FUNG</name>
<gene>
    <name evidence="1" type="ORF">INT44_001847</name>
</gene>
<dbReference type="InterPro" id="IPR051888">
    <property type="entry name" value="UPF0148_domain"/>
</dbReference>
<dbReference type="EMBL" id="JAEPRA010000011">
    <property type="protein sequence ID" value="KAG2178694.1"/>
    <property type="molecule type" value="Genomic_DNA"/>
</dbReference>
<evidence type="ECO:0000313" key="1">
    <source>
        <dbReference type="EMBL" id="KAG2178694.1"/>
    </source>
</evidence>
<sequence>MLDSDRFDEASANIGSYMLQGWILTDEQCPQPDCPTPLLRSKDGKQKICVVHDLPGKTASKNNVDPSGYKETAKEPLDRSMDDTAHQIDIEGDDEAEEFIRRVNEGSKHDGSIAVKRREQSKLASERIGQKLLQQWTLVNDICPSDTCYAVPLVRDQQKRLFCVICERSYMNENTYLQSVRKREIGSDIPKSNVEQPPAPKPSKVGFLQDINLRDLDYDLEDPAFLSSQLEMLKRNTQIDVPQPSAAINNDETSSQLSTRSSLLDGLKRKVDKLSQDVISTHDPVAMVKLFDAIKSGSEAIEAYQRIC</sequence>
<protein>
    <submittedName>
        <fullName evidence="1">Uncharacterized protein</fullName>
    </submittedName>
</protein>
<keyword evidence="2" id="KW-1185">Reference proteome</keyword>
<accession>A0A8H7PQP0</accession>
<dbReference type="OrthoDB" id="28939at2759"/>
<dbReference type="AlphaFoldDB" id="A0A8H7PQP0"/>
<evidence type="ECO:0000313" key="2">
    <source>
        <dbReference type="Proteomes" id="UP000612746"/>
    </source>
</evidence>
<comment type="caution">
    <text evidence="1">The sequence shown here is derived from an EMBL/GenBank/DDBJ whole genome shotgun (WGS) entry which is preliminary data.</text>
</comment>